<reference evidence="2" key="1">
    <citation type="submission" date="2023-10" db="EMBL/GenBank/DDBJ databases">
        <authorList>
            <person name="Chen Y."/>
            <person name="Shah S."/>
            <person name="Dougan E. K."/>
            <person name="Thang M."/>
            <person name="Chan C."/>
        </authorList>
    </citation>
    <scope>NUCLEOTIDE SEQUENCE [LARGE SCALE GENOMIC DNA]</scope>
</reference>
<sequence length="110" mass="11130">MVGLVFAIGIQVFWDCEIAKKLRRVMASPPEAKAARGLVPAPPPRAQGTGAWGRAAGAGCRGGPAGAQRCTRITVGGRADFSHLASRIGAGGAASDAAHRRAPCAREGGL</sequence>
<accession>A0ABN9XD59</accession>
<feature type="region of interest" description="Disordered" evidence="1">
    <location>
        <begin position="33"/>
        <end position="58"/>
    </location>
</feature>
<evidence type="ECO:0000313" key="2">
    <source>
        <dbReference type="EMBL" id="CAK0896036.1"/>
    </source>
</evidence>
<gene>
    <name evidence="2" type="ORF">PCOR1329_LOCUS74623</name>
</gene>
<comment type="caution">
    <text evidence="2">The sequence shown here is derived from an EMBL/GenBank/DDBJ whole genome shotgun (WGS) entry which is preliminary data.</text>
</comment>
<feature type="region of interest" description="Disordered" evidence="1">
    <location>
        <begin position="90"/>
        <end position="110"/>
    </location>
</feature>
<evidence type="ECO:0000256" key="1">
    <source>
        <dbReference type="SAM" id="MobiDB-lite"/>
    </source>
</evidence>
<feature type="compositionally biased region" description="Low complexity" evidence="1">
    <location>
        <begin position="46"/>
        <end position="58"/>
    </location>
</feature>
<dbReference type="EMBL" id="CAUYUJ010020131">
    <property type="protein sequence ID" value="CAK0896036.1"/>
    <property type="molecule type" value="Genomic_DNA"/>
</dbReference>
<organism evidence="2 3">
    <name type="scientific">Prorocentrum cordatum</name>
    <dbReference type="NCBI Taxonomy" id="2364126"/>
    <lineage>
        <taxon>Eukaryota</taxon>
        <taxon>Sar</taxon>
        <taxon>Alveolata</taxon>
        <taxon>Dinophyceae</taxon>
        <taxon>Prorocentrales</taxon>
        <taxon>Prorocentraceae</taxon>
        <taxon>Prorocentrum</taxon>
    </lineage>
</organism>
<name>A0ABN9XD59_9DINO</name>
<dbReference type="Proteomes" id="UP001189429">
    <property type="component" value="Unassembled WGS sequence"/>
</dbReference>
<evidence type="ECO:0000313" key="3">
    <source>
        <dbReference type="Proteomes" id="UP001189429"/>
    </source>
</evidence>
<protein>
    <recommendedName>
        <fullName evidence="4">Copper transporter</fullName>
    </recommendedName>
</protein>
<proteinExistence type="predicted"/>
<evidence type="ECO:0008006" key="4">
    <source>
        <dbReference type="Google" id="ProtNLM"/>
    </source>
</evidence>
<keyword evidence="3" id="KW-1185">Reference proteome</keyword>